<organism evidence="2 3">
    <name type="scientific">Symbiodinium microadriaticum</name>
    <name type="common">Dinoflagellate</name>
    <name type="synonym">Zooxanthella microadriatica</name>
    <dbReference type="NCBI Taxonomy" id="2951"/>
    <lineage>
        <taxon>Eukaryota</taxon>
        <taxon>Sar</taxon>
        <taxon>Alveolata</taxon>
        <taxon>Dinophyceae</taxon>
        <taxon>Suessiales</taxon>
        <taxon>Symbiodiniaceae</taxon>
        <taxon>Symbiodinium</taxon>
    </lineage>
</organism>
<keyword evidence="3" id="KW-1185">Reference proteome</keyword>
<sequence length="219" mass="22337">MLPFCSRAGGLPSRSDGCAKPPQAPKQSPRGGGHGINGASGDNAGRAATTAGMQGTDQTNGGGGGVDCRAHPETTILPDYVGMSRHAAGKRPGAAAGKEPEEGGSVRAPPAAGFNAQHDEAAAAGVANFWVSALAGCSQWRHDCGVDRNLDPSPERQAVCYDFDAAVIVTAGCDIQDTRSEEACLRVQWSGSAGIKLAKVLHPHRQGAEPESSTALAKQ</sequence>
<feature type="region of interest" description="Disordered" evidence="1">
    <location>
        <begin position="1"/>
        <end position="72"/>
    </location>
</feature>
<protein>
    <submittedName>
        <fullName evidence="2">Uncharacterized protein</fullName>
    </submittedName>
</protein>
<dbReference type="EMBL" id="LSRX01000408">
    <property type="protein sequence ID" value="OLP98086.1"/>
    <property type="molecule type" value="Genomic_DNA"/>
</dbReference>
<comment type="caution">
    <text evidence="2">The sequence shown here is derived from an EMBL/GenBank/DDBJ whole genome shotgun (WGS) entry which is preliminary data.</text>
</comment>
<dbReference type="OrthoDB" id="10523711at2759"/>
<evidence type="ECO:0000313" key="3">
    <source>
        <dbReference type="Proteomes" id="UP000186817"/>
    </source>
</evidence>
<evidence type="ECO:0000313" key="2">
    <source>
        <dbReference type="EMBL" id="OLP98086.1"/>
    </source>
</evidence>
<feature type="region of interest" description="Disordered" evidence="1">
    <location>
        <begin position="86"/>
        <end position="112"/>
    </location>
</feature>
<dbReference type="AlphaFoldDB" id="A0A1Q9DSD1"/>
<evidence type="ECO:0000256" key="1">
    <source>
        <dbReference type="SAM" id="MobiDB-lite"/>
    </source>
</evidence>
<proteinExistence type="predicted"/>
<dbReference type="Proteomes" id="UP000186817">
    <property type="component" value="Unassembled WGS sequence"/>
</dbReference>
<gene>
    <name evidence="2" type="ORF">AK812_SmicGene19497</name>
</gene>
<name>A0A1Q9DSD1_SYMMI</name>
<reference evidence="2 3" key="1">
    <citation type="submission" date="2016-02" db="EMBL/GenBank/DDBJ databases">
        <title>Genome analysis of coral dinoflagellate symbionts highlights evolutionary adaptations to a symbiotic lifestyle.</title>
        <authorList>
            <person name="Aranda M."/>
            <person name="Li Y."/>
            <person name="Liew Y.J."/>
            <person name="Baumgarten S."/>
            <person name="Simakov O."/>
            <person name="Wilson M."/>
            <person name="Piel J."/>
            <person name="Ashoor H."/>
            <person name="Bougouffa S."/>
            <person name="Bajic V.B."/>
            <person name="Ryu T."/>
            <person name="Ravasi T."/>
            <person name="Bayer T."/>
            <person name="Micklem G."/>
            <person name="Kim H."/>
            <person name="Bhak J."/>
            <person name="Lajeunesse T.C."/>
            <person name="Voolstra C.R."/>
        </authorList>
    </citation>
    <scope>NUCLEOTIDE SEQUENCE [LARGE SCALE GENOMIC DNA]</scope>
    <source>
        <strain evidence="2 3">CCMP2467</strain>
    </source>
</reference>
<accession>A0A1Q9DSD1</accession>